<name>A0ABW1CJR4_9ACTN</name>
<dbReference type="EMBL" id="JBHSPA010000017">
    <property type="protein sequence ID" value="MFC5824861.1"/>
    <property type="molecule type" value="Genomic_DNA"/>
</dbReference>
<protein>
    <recommendedName>
        <fullName evidence="3">HEAT repeat protein</fullName>
    </recommendedName>
</protein>
<dbReference type="RefSeq" id="WP_379514385.1">
    <property type="nucleotide sequence ID" value="NZ_JBHSPA010000017.1"/>
</dbReference>
<keyword evidence="2" id="KW-1185">Reference proteome</keyword>
<dbReference type="Proteomes" id="UP001596058">
    <property type="component" value="Unassembled WGS sequence"/>
</dbReference>
<sequence>MTETPEAGEIDLDNITLTGSLIAVGDHVRAVTGPIPRELRRRDADALLRSYLEPGCFPEAVRRLSIRHLLVLVGEEETGRRLGAIALLSRMSLAESTITVLSPAAGAPELLSGIDYEPGRAYLLHDWIVASTDRTELVNLARKLAELGSYLVVTRNGGLSTAVEVEHQWRVPEPGDLFDLCLSTFDLRPGLSPEEVSPARGLAPTLATPAEVVRLAERFAEGGEPGGEEVAGWFDTKPPMRDVLAVAALAFTHRLDEAAFDEQLARLERLCDEMGRRPVAGPLIGAENGLVGFRAAHQRPRVLAELVTRYGFWLWQPLREWVLSLPEQGTAVQVRAAQGVALLAGLSPKEVREEFLEVWAQGSAAERVAAANVLSYMCADDALAPEVLRLVLGWAADPADVRATTAAVALGGGLSVRYPADSVRQLRRLEAAGGPVGSLAGRSLAPLLRDPPRR</sequence>
<evidence type="ECO:0000313" key="1">
    <source>
        <dbReference type="EMBL" id="MFC5824861.1"/>
    </source>
</evidence>
<gene>
    <name evidence="1" type="ORF">ACFPZ3_13455</name>
</gene>
<comment type="caution">
    <text evidence="1">The sequence shown here is derived from an EMBL/GenBank/DDBJ whole genome shotgun (WGS) entry which is preliminary data.</text>
</comment>
<evidence type="ECO:0008006" key="3">
    <source>
        <dbReference type="Google" id="ProtNLM"/>
    </source>
</evidence>
<reference evidence="2" key="1">
    <citation type="journal article" date="2019" name="Int. J. Syst. Evol. Microbiol.">
        <title>The Global Catalogue of Microorganisms (GCM) 10K type strain sequencing project: providing services to taxonomists for standard genome sequencing and annotation.</title>
        <authorList>
            <consortium name="The Broad Institute Genomics Platform"/>
            <consortium name="The Broad Institute Genome Sequencing Center for Infectious Disease"/>
            <person name="Wu L."/>
            <person name="Ma J."/>
        </authorList>
    </citation>
    <scope>NUCLEOTIDE SEQUENCE [LARGE SCALE GENOMIC DNA]</scope>
    <source>
        <strain evidence="2">CCUG 53903</strain>
    </source>
</reference>
<proteinExistence type="predicted"/>
<organism evidence="1 2">
    <name type="scientific">Nonomuraea insulae</name>
    <dbReference type="NCBI Taxonomy" id="1616787"/>
    <lineage>
        <taxon>Bacteria</taxon>
        <taxon>Bacillati</taxon>
        <taxon>Actinomycetota</taxon>
        <taxon>Actinomycetes</taxon>
        <taxon>Streptosporangiales</taxon>
        <taxon>Streptosporangiaceae</taxon>
        <taxon>Nonomuraea</taxon>
    </lineage>
</organism>
<accession>A0ABW1CJR4</accession>
<evidence type="ECO:0000313" key="2">
    <source>
        <dbReference type="Proteomes" id="UP001596058"/>
    </source>
</evidence>